<keyword evidence="1" id="KW-0812">Transmembrane</keyword>
<dbReference type="EMBL" id="GL870881">
    <property type="protein sequence ID" value="EIJ87614.1"/>
    <property type="molecule type" value="Genomic_DNA"/>
</dbReference>
<organism evidence="2 3">
    <name type="scientific">Nematocida parisii (strain ERTm3)</name>
    <name type="common">Nematode killer fungus</name>
    <dbReference type="NCBI Taxonomy" id="935791"/>
    <lineage>
        <taxon>Eukaryota</taxon>
        <taxon>Fungi</taxon>
        <taxon>Fungi incertae sedis</taxon>
        <taxon>Microsporidia</taxon>
        <taxon>Nematocida</taxon>
    </lineage>
</organism>
<dbReference type="InParanoid" id="I3EEG7"/>
<keyword evidence="3" id="KW-1185">Reference proteome</keyword>
<keyword evidence="1" id="KW-1133">Transmembrane helix</keyword>
<protein>
    <submittedName>
        <fullName evidence="2">Uncharacterized protein</fullName>
    </submittedName>
</protein>
<dbReference type="Proteomes" id="UP000002872">
    <property type="component" value="Unassembled WGS sequence"/>
</dbReference>
<sequence length="241" mass="27941">MNNLVKLSKTVFQDFLNDIIQSIMYNMSQPNKLPTENLKEFSVEFFKVLALMVLFVFSYQYILRLALNVSKSPQKIYNRAISPLISIFTNLFFCVCGFIPTYIYIYNQYEVFFEKNVELYKIFAISMFCALPIFSIIISSILISILPIKKTRNITILIYMASLIVMIFIFLIEIARILKPNNDAYIFSTADSSFIKQSAIYGLYAYKISIIVAGITTLFNIIVWLPCIIFKNFNGKKNPRL</sequence>
<dbReference type="OrthoDB" id="10366568at2759"/>
<proteinExistence type="predicted"/>
<reference evidence="2" key="1">
    <citation type="submission" date="2011-01" db="EMBL/GenBank/DDBJ databases">
        <title>The Genome Sequence of Nematocida parisii strain ERTm3.</title>
        <authorList>
            <consortium name="The Broad Institute Genome Sequencing Platform"/>
            <consortium name="The Broad Institute Genome Sequencing Center for Infectious Disease"/>
            <person name="Cuomo C."/>
            <person name="Troemel E."/>
            <person name="Young S.K."/>
            <person name="Zeng Q."/>
            <person name="Gargeya S."/>
            <person name="Fitzgerald M."/>
            <person name="Haas B."/>
            <person name="Abouelleil A."/>
            <person name="Alvarado L."/>
            <person name="Arachchi H.M."/>
            <person name="Berlin A."/>
            <person name="Chapman S.B."/>
            <person name="Gearin G."/>
            <person name="Goldberg J."/>
            <person name="Griggs A."/>
            <person name="Gujja S."/>
            <person name="Hansen M."/>
            <person name="Heiman D."/>
            <person name="Howarth C."/>
            <person name="Larimer J."/>
            <person name="Lui A."/>
            <person name="MacDonald P.J.P."/>
            <person name="McCowen C."/>
            <person name="Montmayeur A."/>
            <person name="Murphy C."/>
            <person name="Neiman D."/>
            <person name="Pearson M."/>
            <person name="Priest M."/>
            <person name="Roberts A."/>
            <person name="Saif S."/>
            <person name="Shea T."/>
            <person name="Sisk P."/>
            <person name="Stolte C."/>
            <person name="Sykes S."/>
            <person name="Wortman J."/>
            <person name="Nusbaum C."/>
            <person name="Birren B."/>
        </authorList>
    </citation>
    <scope>NUCLEOTIDE SEQUENCE</scope>
    <source>
        <strain evidence="2">ERTm3</strain>
    </source>
</reference>
<evidence type="ECO:0000313" key="2">
    <source>
        <dbReference type="EMBL" id="EIJ87614.1"/>
    </source>
</evidence>
<gene>
    <name evidence="2" type="ORF">NEQG_02161</name>
</gene>
<dbReference type="HOGENOM" id="CLU_1152046_0_0_1"/>
<evidence type="ECO:0000313" key="3">
    <source>
        <dbReference type="Proteomes" id="UP000002872"/>
    </source>
</evidence>
<accession>I3EEG7</accession>
<dbReference type="OMA" id="LIRIAMY"/>
<dbReference type="AlphaFoldDB" id="I3EEG7"/>
<name>I3EEG7_NEMP3</name>
<feature type="transmembrane region" description="Helical" evidence="1">
    <location>
        <begin position="125"/>
        <end position="145"/>
    </location>
</feature>
<dbReference type="VEuPathDB" id="MicrosporidiaDB:NEQG_02161"/>
<feature type="transmembrane region" description="Helical" evidence="1">
    <location>
        <begin position="208"/>
        <end position="230"/>
    </location>
</feature>
<keyword evidence="1" id="KW-0472">Membrane</keyword>
<feature type="transmembrane region" description="Helical" evidence="1">
    <location>
        <begin position="157"/>
        <end position="178"/>
    </location>
</feature>
<feature type="transmembrane region" description="Helical" evidence="1">
    <location>
        <begin position="84"/>
        <end position="105"/>
    </location>
</feature>
<evidence type="ECO:0000256" key="1">
    <source>
        <dbReference type="SAM" id="Phobius"/>
    </source>
</evidence>
<feature type="transmembrane region" description="Helical" evidence="1">
    <location>
        <begin position="45"/>
        <end position="63"/>
    </location>
</feature>